<evidence type="ECO:0000256" key="5">
    <source>
        <dbReference type="ARBA" id="ARBA00022803"/>
    </source>
</evidence>
<name>K9UGN4_CHAP6</name>
<evidence type="ECO:0000256" key="3">
    <source>
        <dbReference type="ARBA" id="ARBA00022679"/>
    </source>
</evidence>
<dbReference type="Pfam" id="PF13844">
    <property type="entry name" value="Glyco_transf_41"/>
    <property type="match status" value="2"/>
</dbReference>
<evidence type="ECO:0000256" key="1">
    <source>
        <dbReference type="ARBA" id="ARBA00004922"/>
    </source>
</evidence>
<dbReference type="KEGG" id="cmp:Cha6605_2754"/>
<protein>
    <submittedName>
        <fullName evidence="7">Putative O-linked N-acetylglucosamine transferase, SPINDLY family</fullName>
    </submittedName>
</protein>
<organism evidence="7 8">
    <name type="scientific">Chamaesiphon minutus (strain ATCC 27169 / PCC 6605)</name>
    <dbReference type="NCBI Taxonomy" id="1173020"/>
    <lineage>
        <taxon>Bacteria</taxon>
        <taxon>Bacillati</taxon>
        <taxon>Cyanobacteriota</taxon>
        <taxon>Cyanophyceae</taxon>
        <taxon>Gomontiellales</taxon>
        <taxon>Chamaesiphonaceae</taxon>
        <taxon>Chamaesiphon</taxon>
    </lineage>
</organism>
<dbReference type="eggNOG" id="COG3914">
    <property type="taxonomic scope" value="Bacteria"/>
</dbReference>
<evidence type="ECO:0000313" key="7">
    <source>
        <dbReference type="EMBL" id="AFY93793.1"/>
    </source>
</evidence>
<dbReference type="HOGENOM" id="CLU_022025_0_0_3"/>
<dbReference type="STRING" id="1173020.Cha6605_2754"/>
<dbReference type="Gene3D" id="3.40.50.11380">
    <property type="match status" value="1"/>
</dbReference>
<dbReference type="RefSeq" id="WP_015159939.1">
    <property type="nucleotide sequence ID" value="NC_019697.1"/>
</dbReference>
<keyword evidence="4" id="KW-0677">Repeat</keyword>
<sequence>MQVIASTLSPSSISSPDRAIEFYETEIANDETIASNYWQLGVAYLLAGREDDAHVAWFTPISTATADSIDDLNAELIAVLDREARYQVEISAPEKAWLLRQHIQILAPNLVENIFEAIYLAYLTENLTPDLLIEWQVLELIKKVEPASIDDDLLANVLKSFTIVRTDLGLKAIEACLPLTGSKREAIVAMLVVIGQGLFDRLYLGPFVVALLEICNRVVPDNLIVLRLSTYVHTKIGKYTIAIAFAEEYCRLASNTIDKLFGNYIAQDAYFGAGDWQAAKVKSDLYCELIERAIESDSLNLNRDRASHLILSSFFLPYIADNPRDNKNLQNKIATIYQQNIQLTPSNIQVDKSSIPKKTGCLRIGYIASTFRQHSVGWLSRWLMHHHDRESFQVFIYCVNTDPDNSFNHQWFRHKGDCISYFGYDYQDIVAQIRADEIDILIELDSITFDTTCMVMTEKPAPIQVSWLGWDASGLPAIDYFIADPYVLPDEAQEYYQEKIWRLPQTYLAVDGFEIGTPDLRRQDLDIPDDAVIYFSGQSGYKRNPNCIRAQMEIVKSVPNSYFLIKGSSDPEIIKNLFGNLAAEVGISFDRLKFIDRVEDEPTHRANLAIADIVLDTFPYNGATTTLETLWMGIPMVTQVGKQFSARNSYTFMLNAGIEEGIAWSQQEYIEWGIKLGLDPKLRMEIREKLRAGRQTAPVWDAQQFTRDMEQAYCQMWAKYQAENNSKTSDRSENN</sequence>
<dbReference type="AlphaFoldDB" id="K9UGN4"/>
<feature type="domain" description="O-GlcNAc transferase C-terminal" evidence="6">
    <location>
        <begin position="328"/>
        <end position="511"/>
    </location>
</feature>
<dbReference type="GO" id="GO:0016757">
    <property type="term" value="F:glycosyltransferase activity"/>
    <property type="evidence" value="ECO:0007669"/>
    <property type="project" value="UniProtKB-KW"/>
</dbReference>
<dbReference type="PATRIC" id="fig|1173020.3.peg.3141"/>
<dbReference type="OrthoDB" id="146908at2"/>
<keyword evidence="8" id="KW-1185">Reference proteome</keyword>
<dbReference type="Gene3D" id="3.40.50.2000">
    <property type="entry name" value="Glycogen Phosphorylase B"/>
    <property type="match status" value="1"/>
</dbReference>
<feature type="domain" description="O-GlcNAc transferase C-terminal" evidence="6">
    <location>
        <begin position="522"/>
        <end position="709"/>
    </location>
</feature>
<keyword evidence="3 7" id="KW-0808">Transferase</keyword>
<dbReference type="InterPro" id="IPR029489">
    <property type="entry name" value="OGT/SEC/SPY_C"/>
</dbReference>
<keyword evidence="2" id="KW-0328">Glycosyltransferase</keyword>
<keyword evidence="5" id="KW-0802">TPR repeat</keyword>
<proteinExistence type="predicted"/>
<reference evidence="7 8" key="1">
    <citation type="submission" date="2012-05" db="EMBL/GenBank/DDBJ databases">
        <title>Finished chromosome of genome of Chamaesiphon sp. PCC 6605.</title>
        <authorList>
            <consortium name="US DOE Joint Genome Institute"/>
            <person name="Gugger M."/>
            <person name="Coursin T."/>
            <person name="Rippka R."/>
            <person name="Tandeau De Marsac N."/>
            <person name="Huntemann M."/>
            <person name="Wei C.-L."/>
            <person name="Han J."/>
            <person name="Detter J.C."/>
            <person name="Han C."/>
            <person name="Tapia R."/>
            <person name="Chen A."/>
            <person name="Kyrpides N."/>
            <person name="Mavromatis K."/>
            <person name="Markowitz V."/>
            <person name="Szeto E."/>
            <person name="Ivanova N."/>
            <person name="Pagani I."/>
            <person name="Pati A."/>
            <person name="Goodwin L."/>
            <person name="Nordberg H.P."/>
            <person name="Cantor M.N."/>
            <person name="Hua S.X."/>
            <person name="Woyke T."/>
            <person name="Kerfeld C.A."/>
        </authorList>
    </citation>
    <scope>NUCLEOTIDE SEQUENCE [LARGE SCALE GENOMIC DNA]</scope>
    <source>
        <strain evidence="8">ATCC 27169 / PCC 6605</strain>
    </source>
</reference>
<dbReference type="EMBL" id="CP003600">
    <property type="protein sequence ID" value="AFY93793.1"/>
    <property type="molecule type" value="Genomic_DNA"/>
</dbReference>
<evidence type="ECO:0000256" key="4">
    <source>
        <dbReference type="ARBA" id="ARBA00022737"/>
    </source>
</evidence>
<evidence type="ECO:0000256" key="2">
    <source>
        <dbReference type="ARBA" id="ARBA00022676"/>
    </source>
</evidence>
<dbReference type="SUPFAM" id="SSF53756">
    <property type="entry name" value="UDP-Glycosyltransferase/glycogen phosphorylase"/>
    <property type="match status" value="1"/>
</dbReference>
<accession>K9UGN4</accession>
<dbReference type="PANTHER" id="PTHR44835:SF1">
    <property type="entry name" value="PROTEIN O-GLCNAC TRANSFERASE"/>
    <property type="match status" value="1"/>
</dbReference>
<dbReference type="PANTHER" id="PTHR44835">
    <property type="entry name" value="UDP-N-ACETYLGLUCOSAMINE--PEPTIDE N-ACETYLGLUCOSAMINYLTRANSFERASE SPINDLY-RELATED"/>
    <property type="match status" value="1"/>
</dbReference>
<evidence type="ECO:0000259" key="6">
    <source>
        <dbReference type="Pfam" id="PF13844"/>
    </source>
</evidence>
<evidence type="ECO:0000313" key="8">
    <source>
        <dbReference type="Proteomes" id="UP000010366"/>
    </source>
</evidence>
<dbReference type="Proteomes" id="UP000010366">
    <property type="component" value="Chromosome"/>
</dbReference>
<dbReference type="InterPro" id="IPR051939">
    <property type="entry name" value="Glycosyltr_41/O-GlcNAc_trsf"/>
</dbReference>
<gene>
    <name evidence="7" type="ORF">Cha6605_2754</name>
</gene>
<comment type="pathway">
    <text evidence="1">Protein modification; protein glycosylation.</text>
</comment>